<accession>A0A432UZ64</accession>
<evidence type="ECO:0000313" key="1">
    <source>
        <dbReference type="EMBL" id="RUM95195.1"/>
    </source>
</evidence>
<dbReference type="Proteomes" id="UP000281647">
    <property type="component" value="Unassembled WGS sequence"/>
</dbReference>
<organism evidence="1 2">
    <name type="scientific">Borborobacter arsenicus</name>
    <dbReference type="NCBI Taxonomy" id="1851146"/>
    <lineage>
        <taxon>Bacteria</taxon>
        <taxon>Pseudomonadati</taxon>
        <taxon>Pseudomonadota</taxon>
        <taxon>Alphaproteobacteria</taxon>
        <taxon>Hyphomicrobiales</taxon>
        <taxon>Phyllobacteriaceae</taxon>
        <taxon>Borborobacter</taxon>
    </lineage>
</organism>
<gene>
    <name evidence="1" type="ORF">EET67_24650</name>
</gene>
<sequence length="73" mass="8136">MKIMIEFYRTRVKDDAHATVGRAMSDAIDRKDAIEVARSLSVTLSMPQRPDGMMITDMTGQMLYTGIVDAVGR</sequence>
<protein>
    <submittedName>
        <fullName evidence="1">Uncharacterized protein</fullName>
    </submittedName>
</protein>
<dbReference type="AlphaFoldDB" id="A0A432UZ64"/>
<dbReference type="RefSeq" id="WP_128628820.1">
    <property type="nucleotide sequence ID" value="NZ_RKST01000063.1"/>
</dbReference>
<reference evidence="1 2" key="1">
    <citation type="submission" date="2018-11" db="EMBL/GenBank/DDBJ databases">
        <title>Pseudaminobacter arsenicus sp. nov., an arsenic-resistant bacterium isolated from arsenic-rich aquifers.</title>
        <authorList>
            <person name="Mu Y."/>
        </authorList>
    </citation>
    <scope>NUCLEOTIDE SEQUENCE [LARGE SCALE GENOMIC DNA]</scope>
    <source>
        <strain evidence="1 2">CB3</strain>
    </source>
</reference>
<dbReference type="EMBL" id="RKST01000063">
    <property type="protein sequence ID" value="RUM95195.1"/>
    <property type="molecule type" value="Genomic_DNA"/>
</dbReference>
<evidence type="ECO:0000313" key="2">
    <source>
        <dbReference type="Proteomes" id="UP000281647"/>
    </source>
</evidence>
<dbReference type="OrthoDB" id="8020285at2"/>
<proteinExistence type="predicted"/>
<keyword evidence="2" id="KW-1185">Reference proteome</keyword>
<name>A0A432UZ64_9HYPH</name>
<comment type="caution">
    <text evidence="1">The sequence shown here is derived from an EMBL/GenBank/DDBJ whole genome shotgun (WGS) entry which is preliminary data.</text>
</comment>